<protein>
    <submittedName>
        <fullName evidence="1">Uncharacterized protein</fullName>
    </submittedName>
</protein>
<reference evidence="1 2" key="1">
    <citation type="submission" date="2016-10" db="EMBL/GenBank/DDBJ databases">
        <title>Comparative genome analysis of multiple Pseudomonas spp. focuses on biocontrol and plant growth promoting traits.</title>
        <authorList>
            <person name="Tao X.-Y."/>
            <person name="Taylor C.G."/>
        </authorList>
    </citation>
    <scope>NUCLEOTIDE SEQUENCE [LARGE SCALE GENOMIC DNA]</scope>
    <source>
        <strain evidence="1 2">28B5</strain>
    </source>
</reference>
<dbReference type="Proteomes" id="UP000285378">
    <property type="component" value="Unassembled WGS sequence"/>
</dbReference>
<comment type="caution">
    <text evidence="1">The sequence shown here is derived from an EMBL/GenBank/DDBJ whole genome shotgun (WGS) entry which is preliminary data.</text>
</comment>
<dbReference type="AlphaFoldDB" id="A0A423MCI8"/>
<evidence type="ECO:0000313" key="1">
    <source>
        <dbReference type="EMBL" id="RON81001.1"/>
    </source>
</evidence>
<evidence type="ECO:0000313" key="2">
    <source>
        <dbReference type="Proteomes" id="UP000285378"/>
    </source>
</evidence>
<name>A0A423MCI8_PSEFL</name>
<gene>
    <name evidence="1" type="ORF">BK670_12500</name>
</gene>
<dbReference type="EMBL" id="MOBX01000013">
    <property type="protein sequence ID" value="RON81001.1"/>
    <property type="molecule type" value="Genomic_DNA"/>
</dbReference>
<accession>A0A423MCI8</accession>
<dbReference type="RefSeq" id="WP_123450124.1">
    <property type="nucleotide sequence ID" value="NZ_MOBX01000013.1"/>
</dbReference>
<organism evidence="1 2">
    <name type="scientific">Pseudomonas fluorescens</name>
    <dbReference type="NCBI Taxonomy" id="294"/>
    <lineage>
        <taxon>Bacteria</taxon>
        <taxon>Pseudomonadati</taxon>
        <taxon>Pseudomonadota</taxon>
        <taxon>Gammaproteobacteria</taxon>
        <taxon>Pseudomonadales</taxon>
        <taxon>Pseudomonadaceae</taxon>
        <taxon>Pseudomonas</taxon>
    </lineage>
</organism>
<sequence length="161" mass="18236">MRITVSKTLIAAMEAAANARAEKDEAFEELPDSETIRNDPGRYLNARVAHQKAKSTYDEKVRDLGVIVLQTSKPAFDNAEAIHAIRHEMLEVFNETSKGAINKRKLFVYGFIRAMYTASLCGCQKKWHAFEKPKGLQMRHASCLIQKASIPRSSLIPMRHY</sequence>
<proteinExistence type="predicted"/>